<keyword evidence="3" id="KW-0067">ATP-binding</keyword>
<dbReference type="InterPro" id="IPR013765">
    <property type="entry name" value="DNA_recomb/repair_RecA"/>
</dbReference>
<dbReference type="PANTHER" id="PTHR45900:SF1">
    <property type="entry name" value="MITOCHONDRIAL DNA REPAIR PROTEIN RECA HOMOLOG-RELATED"/>
    <property type="match status" value="1"/>
</dbReference>
<evidence type="ECO:0000259" key="6">
    <source>
        <dbReference type="PROSITE" id="PS50163"/>
    </source>
</evidence>
<evidence type="ECO:0000313" key="7">
    <source>
        <dbReference type="EMBL" id="KKL19532.1"/>
    </source>
</evidence>
<dbReference type="Pfam" id="PF00154">
    <property type="entry name" value="RecA_N"/>
    <property type="match status" value="1"/>
</dbReference>
<comment type="similarity">
    <text evidence="1">Belongs to the RecA family.</text>
</comment>
<dbReference type="GO" id="GO:0005524">
    <property type="term" value="F:ATP binding"/>
    <property type="evidence" value="ECO:0007669"/>
    <property type="project" value="UniProtKB-KW"/>
</dbReference>
<evidence type="ECO:0000256" key="5">
    <source>
        <dbReference type="SAM" id="MobiDB-lite"/>
    </source>
</evidence>
<dbReference type="PROSITE" id="PS50163">
    <property type="entry name" value="RECA_3"/>
    <property type="match status" value="1"/>
</dbReference>
<dbReference type="GO" id="GO:0003697">
    <property type="term" value="F:single-stranded DNA binding"/>
    <property type="evidence" value="ECO:0007669"/>
    <property type="project" value="InterPro"/>
</dbReference>
<keyword evidence="2" id="KW-0547">Nucleotide-binding</keyword>
<name>A0A0F9BZZ3_9ZZZZ</name>
<dbReference type="Gene3D" id="3.40.50.300">
    <property type="entry name" value="P-loop containing nucleotide triphosphate hydrolases"/>
    <property type="match status" value="1"/>
</dbReference>
<reference evidence="7" key="1">
    <citation type="journal article" date="2015" name="Nature">
        <title>Complex archaea that bridge the gap between prokaryotes and eukaryotes.</title>
        <authorList>
            <person name="Spang A."/>
            <person name="Saw J.H."/>
            <person name="Jorgensen S.L."/>
            <person name="Zaremba-Niedzwiedzka K."/>
            <person name="Martijn J."/>
            <person name="Lind A.E."/>
            <person name="van Eijk R."/>
            <person name="Schleper C."/>
            <person name="Guy L."/>
            <person name="Ettema T.J."/>
        </authorList>
    </citation>
    <scope>NUCLEOTIDE SEQUENCE</scope>
</reference>
<evidence type="ECO:0000256" key="2">
    <source>
        <dbReference type="ARBA" id="ARBA00022741"/>
    </source>
</evidence>
<dbReference type="AlphaFoldDB" id="A0A0F9BZZ3"/>
<dbReference type="PANTHER" id="PTHR45900">
    <property type="entry name" value="RECA"/>
    <property type="match status" value="1"/>
</dbReference>
<feature type="compositionally biased region" description="Polar residues" evidence="5">
    <location>
        <begin position="229"/>
        <end position="241"/>
    </location>
</feature>
<organism evidence="7">
    <name type="scientific">marine sediment metagenome</name>
    <dbReference type="NCBI Taxonomy" id="412755"/>
    <lineage>
        <taxon>unclassified sequences</taxon>
        <taxon>metagenomes</taxon>
        <taxon>ecological metagenomes</taxon>
    </lineage>
</organism>
<feature type="non-terminal residue" evidence="7">
    <location>
        <position position="1"/>
    </location>
</feature>
<dbReference type="InterPro" id="IPR049428">
    <property type="entry name" value="RecA-like_N"/>
</dbReference>
<dbReference type="PRINTS" id="PR00142">
    <property type="entry name" value="RECA"/>
</dbReference>
<protein>
    <recommendedName>
        <fullName evidence="6">RecA family profile 2 domain-containing protein</fullName>
    </recommendedName>
</protein>
<evidence type="ECO:0000256" key="4">
    <source>
        <dbReference type="ARBA" id="ARBA00023172"/>
    </source>
</evidence>
<dbReference type="EMBL" id="LAZR01038452">
    <property type="protein sequence ID" value="KKL19532.1"/>
    <property type="molecule type" value="Genomic_DNA"/>
</dbReference>
<evidence type="ECO:0000256" key="3">
    <source>
        <dbReference type="ARBA" id="ARBA00022840"/>
    </source>
</evidence>
<keyword evidence="4" id="KW-0233">DNA recombination</keyword>
<dbReference type="GO" id="GO:0006310">
    <property type="term" value="P:DNA recombination"/>
    <property type="evidence" value="ECO:0007669"/>
    <property type="project" value="UniProtKB-KW"/>
</dbReference>
<gene>
    <name evidence="7" type="ORF">LCGC14_2464500</name>
</gene>
<dbReference type="GO" id="GO:0008094">
    <property type="term" value="F:ATP-dependent activity, acting on DNA"/>
    <property type="evidence" value="ECO:0007669"/>
    <property type="project" value="InterPro"/>
</dbReference>
<feature type="region of interest" description="Disordered" evidence="5">
    <location>
        <begin position="217"/>
        <end position="241"/>
    </location>
</feature>
<sequence length="241" mass="26412">DLMLGGGIPRGRTTVFIGEEQSGKTLLSQLAIAAAQRQGGIAMFFDIERTFDAKWFARTGVDLDPEKLIVVHPENLEQGFDMVVDALIKVKPDIIVMDSVSAMVPKDVLKVTMEEKDFRGLDAKKITAGIKKATQYNQDTALIIINQLRVNMGVVYGNPESQPGGKGLKFHTSLRVRVRRGAKLTTATEDGERDEDGFLLSDDKDARELGSCCGCAPRRTSARPRGRTARSNSSSTAWLTR</sequence>
<accession>A0A0F9BZZ3</accession>
<evidence type="ECO:0000256" key="1">
    <source>
        <dbReference type="ARBA" id="ARBA00009391"/>
    </source>
</evidence>
<comment type="caution">
    <text evidence="7">The sequence shown here is derived from an EMBL/GenBank/DDBJ whole genome shotgun (WGS) entry which is preliminary data.</text>
</comment>
<feature type="domain" description="RecA family profile 2" evidence="6">
    <location>
        <begin position="153"/>
        <end position="189"/>
    </location>
</feature>
<dbReference type="SMART" id="SM00382">
    <property type="entry name" value="AAA"/>
    <property type="match status" value="1"/>
</dbReference>
<dbReference type="InterPro" id="IPR027417">
    <property type="entry name" value="P-loop_NTPase"/>
</dbReference>
<proteinExistence type="inferred from homology"/>
<dbReference type="InterPro" id="IPR003593">
    <property type="entry name" value="AAA+_ATPase"/>
</dbReference>
<dbReference type="SUPFAM" id="SSF52540">
    <property type="entry name" value="P-loop containing nucleoside triphosphate hydrolases"/>
    <property type="match status" value="1"/>
</dbReference>
<dbReference type="GO" id="GO:0006281">
    <property type="term" value="P:DNA repair"/>
    <property type="evidence" value="ECO:0007669"/>
    <property type="project" value="InterPro"/>
</dbReference>
<dbReference type="InterPro" id="IPR020587">
    <property type="entry name" value="RecA_monomer-monomer_interface"/>
</dbReference>